<dbReference type="PANTHER" id="PTHR31793">
    <property type="entry name" value="4-HYDROXYBENZOYL-COA THIOESTERASE FAMILY MEMBER"/>
    <property type="match status" value="1"/>
</dbReference>
<dbReference type="Pfam" id="PF13279">
    <property type="entry name" value="4HBT_2"/>
    <property type="match status" value="1"/>
</dbReference>
<dbReference type="InterPro" id="IPR050563">
    <property type="entry name" value="4-hydroxybenzoyl-CoA_TE"/>
</dbReference>
<dbReference type="AlphaFoldDB" id="A0A3B0WSI5"/>
<dbReference type="GO" id="GO:0047617">
    <property type="term" value="F:fatty acyl-CoA hydrolase activity"/>
    <property type="evidence" value="ECO:0007669"/>
    <property type="project" value="TreeGrafter"/>
</dbReference>
<accession>A0A3B0WSI5</accession>
<name>A0A3B0WSI5_9ZZZZ</name>
<protein>
    <recommendedName>
        <fullName evidence="4">Thioesterase domain-containing protein</fullName>
    </recommendedName>
</protein>
<dbReference type="EMBL" id="UOFG01000058">
    <property type="protein sequence ID" value="VAW59018.1"/>
    <property type="molecule type" value="Genomic_DNA"/>
</dbReference>
<comment type="similarity">
    <text evidence="1">Belongs to the 4-hydroxybenzoyl-CoA thioesterase family.</text>
</comment>
<dbReference type="SUPFAM" id="SSF54637">
    <property type="entry name" value="Thioesterase/thiol ester dehydrase-isomerase"/>
    <property type="match status" value="1"/>
</dbReference>
<evidence type="ECO:0000256" key="1">
    <source>
        <dbReference type="ARBA" id="ARBA00005953"/>
    </source>
</evidence>
<dbReference type="PANTHER" id="PTHR31793:SF27">
    <property type="entry name" value="NOVEL THIOESTERASE SUPERFAMILY DOMAIN AND SAPOSIN A-TYPE DOMAIN CONTAINING PROTEIN (0610012H03RIK)"/>
    <property type="match status" value="1"/>
</dbReference>
<organism evidence="3">
    <name type="scientific">hydrothermal vent metagenome</name>
    <dbReference type="NCBI Taxonomy" id="652676"/>
    <lineage>
        <taxon>unclassified sequences</taxon>
        <taxon>metagenomes</taxon>
        <taxon>ecological metagenomes</taxon>
    </lineage>
</organism>
<dbReference type="CDD" id="cd00586">
    <property type="entry name" value="4HBT"/>
    <property type="match status" value="1"/>
</dbReference>
<gene>
    <name evidence="3" type="ORF">MNBD_GAMMA11-1098</name>
</gene>
<dbReference type="InterPro" id="IPR029069">
    <property type="entry name" value="HotDog_dom_sf"/>
</dbReference>
<proteinExistence type="inferred from homology"/>
<evidence type="ECO:0008006" key="4">
    <source>
        <dbReference type="Google" id="ProtNLM"/>
    </source>
</evidence>
<reference evidence="3" key="1">
    <citation type="submission" date="2018-06" db="EMBL/GenBank/DDBJ databases">
        <authorList>
            <person name="Zhirakovskaya E."/>
        </authorList>
    </citation>
    <scope>NUCLEOTIDE SEQUENCE</scope>
</reference>
<dbReference type="Gene3D" id="3.10.129.10">
    <property type="entry name" value="Hotdog Thioesterase"/>
    <property type="match status" value="1"/>
</dbReference>
<evidence type="ECO:0000256" key="2">
    <source>
        <dbReference type="ARBA" id="ARBA00022801"/>
    </source>
</evidence>
<keyword evidence="2" id="KW-0378">Hydrolase</keyword>
<evidence type="ECO:0000313" key="3">
    <source>
        <dbReference type="EMBL" id="VAW59018.1"/>
    </source>
</evidence>
<sequence>MFTQTMTPAFCETDALGHISNTVIPRWFESARDPVFRLFSPDLDHHKWQLILAKYEIEFKAELFYGLPVDIKTWISHLGNSSMHVTQQVWQKDRLTVEGTTIMVHFDYTEKKPSAIPDEIKKRLNPHCL</sequence>